<dbReference type="CDD" id="cd01948">
    <property type="entry name" value="EAL"/>
    <property type="match status" value="1"/>
</dbReference>
<protein>
    <submittedName>
        <fullName evidence="2">EAL domain-containing protein</fullName>
    </submittedName>
</protein>
<evidence type="ECO:0000313" key="2">
    <source>
        <dbReference type="EMBL" id="QKZ99281.1"/>
    </source>
</evidence>
<dbReference type="PROSITE" id="PS50883">
    <property type="entry name" value="EAL"/>
    <property type="match status" value="1"/>
</dbReference>
<evidence type="ECO:0000313" key="3">
    <source>
        <dbReference type="Proteomes" id="UP000509421"/>
    </source>
</evidence>
<dbReference type="InterPro" id="IPR035919">
    <property type="entry name" value="EAL_sf"/>
</dbReference>
<dbReference type="PANTHER" id="PTHR33121:SF79">
    <property type="entry name" value="CYCLIC DI-GMP PHOSPHODIESTERASE PDED-RELATED"/>
    <property type="match status" value="1"/>
</dbReference>
<dbReference type="InterPro" id="IPR001633">
    <property type="entry name" value="EAL_dom"/>
</dbReference>
<dbReference type="InterPro" id="IPR050706">
    <property type="entry name" value="Cyclic-di-GMP_PDE-like"/>
</dbReference>
<dbReference type="Pfam" id="PF00563">
    <property type="entry name" value="EAL"/>
    <property type="match status" value="1"/>
</dbReference>
<proteinExistence type="predicted"/>
<gene>
    <name evidence="2" type="ORF">HWQ14_17205</name>
</gene>
<dbReference type="EMBL" id="CP056117">
    <property type="protein sequence ID" value="QKZ99281.1"/>
    <property type="molecule type" value="Genomic_DNA"/>
</dbReference>
<dbReference type="PANTHER" id="PTHR33121">
    <property type="entry name" value="CYCLIC DI-GMP PHOSPHODIESTERASE PDEF"/>
    <property type="match status" value="1"/>
</dbReference>
<dbReference type="RefSeq" id="WP_176610438.1">
    <property type="nucleotide sequence ID" value="NZ_CP056117.1"/>
</dbReference>
<dbReference type="AlphaFoldDB" id="A0A7H8UH74"/>
<sequence length="269" mass="29880">MISTKVLMKAMKAERFFIKARTLIRETILSAELSGAEFVPYVQPVYKDDVIVGGEVLLRVLKDGVLHTPEKYLSAMESCEVINDVTCSLLSGVKSFFEGYVGALPNDFYLSFNICAKQLNAPKVIEAVTEFNETFEGRIAVVLEIVERGTMNFDDFALESMQQLTASGVRFAIDDFGSGSSCLKYIEHAGFSTIKIDRCLTVISNGSLVYSNVLDAILLLSKSLGIQLIAEGVETKEQYQLLKEKGVLTFQGYLFSRPVCIEHFAIKYL</sequence>
<dbReference type="SUPFAM" id="SSF141868">
    <property type="entry name" value="EAL domain-like"/>
    <property type="match status" value="1"/>
</dbReference>
<feature type="domain" description="EAL" evidence="1">
    <location>
        <begin position="17"/>
        <end position="269"/>
    </location>
</feature>
<name>A0A7H8UH74_ENTCL</name>
<organism evidence="2 3">
    <name type="scientific">Enterobacter cloacae</name>
    <dbReference type="NCBI Taxonomy" id="550"/>
    <lineage>
        <taxon>Bacteria</taxon>
        <taxon>Pseudomonadati</taxon>
        <taxon>Pseudomonadota</taxon>
        <taxon>Gammaproteobacteria</taxon>
        <taxon>Enterobacterales</taxon>
        <taxon>Enterobacteriaceae</taxon>
        <taxon>Enterobacter</taxon>
        <taxon>Enterobacter cloacae complex</taxon>
    </lineage>
</organism>
<evidence type="ECO:0000259" key="1">
    <source>
        <dbReference type="PROSITE" id="PS50883"/>
    </source>
</evidence>
<dbReference type="Proteomes" id="UP000509421">
    <property type="component" value="Chromosome"/>
</dbReference>
<dbReference type="SMART" id="SM00052">
    <property type="entry name" value="EAL"/>
    <property type="match status" value="1"/>
</dbReference>
<reference evidence="2 3" key="1">
    <citation type="submission" date="2020-06" db="EMBL/GenBank/DDBJ databases">
        <title>Long-read sequencing of DSM26481-BlokeschLab.</title>
        <authorList>
            <person name="Blokesch M."/>
        </authorList>
    </citation>
    <scope>NUCLEOTIDE SEQUENCE [LARGE SCALE GENOMIC DNA]</scope>
    <source>
        <strain evidence="2 3">DSM 26481</strain>
    </source>
</reference>
<accession>A0A7H8UH74</accession>
<dbReference type="GO" id="GO:0071111">
    <property type="term" value="F:cyclic-guanylate-specific phosphodiesterase activity"/>
    <property type="evidence" value="ECO:0007669"/>
    <property type="project" value="InterPro"/>
</dbReference>
<dbReference type="Gene3D" id="3.20.20.450">
    <property type="entry name" value="EAL domain"/>
    <property type="match status" value="1"/>
</dbReference>